<organism evidence="1 2">
    <name type="scientific">Streptomyces chiangmaiensis</name>
    <dbReference type="NCBI Taxonomy" id="766497"/>
    <lineage>
        <taxon>Bacteria</taxon>
        <taxon>Bacillati</taxon>
        <taxon>Actinomycetota</taxon>
        <taxon>Actinomycetes</taxon>
        <taxon>Kitasatosporales</taxon>
        <taxon>Streptomycetaceae</taxon>
        <taxon>Streptomyces</taxon>
    </lineage>
</organism>
<proteinExistence type="predicted"/>
<evidence type="ECO:0000313" key="1">
    <source>
        <dbReference type="EMBL" id="MED7828443.1"/>
    </source>
</evidence>
<dbReference type="RefSeq" id="WP_329512785.1">
    <property type="nucleotide sequence ID" value="NZ_JAYWVC010000385.1"/>
</dbReference>
<gene>
    <name evidence="1" type="ORF">VXC91_42975</name>
</gene>
<reference evidence="1" key="1">
    <citation type="submission" date="2024-01" db="EMBL/GenBank/DDBJ databases">
        <title>First draft genome sequence data of TA4-1, the type strain of Gram-positive actinobacterium Streptomyces chiangmaiensis.</title>
        <authorList>
            <person name="Yasawong M."/>
            <person name="Nantapong N."/>
        </authorList>
    </citation>
    <scope>NUCLEOTIDE SEQUENCE</scope>
    <source>
        <strain evidence="1">TA4-1</strain>
    </source>
</reference>
<evidence type="ECO:0000313" key="2">
    <source>
        <dbReference type="Proteomes" id="UP001333996"/>
    </source>
</evidence>
<protein>
    <submittedName>
        <fullName evidence="1">Uncharacterized protein</fullName>
    </submittedName>
</protein>
<keyword evidence="2" id="KW-1185">Reference proteome</keyword>
<feature type="non-terminal residue" evidence="1">
    <location>
        <position position="61"/>
    </location>
</feature>
<dbReference type="Proteomes" id="UP001333996">
    <property type="component" value="Unassembled WGS sequence"/>
</dbReference>
<sequence length="61" mass="6593">MPAGSAGTTHRLPGPGARPAEHRFLRVAGRSVAWVPLVLLVRRPERFTGSRRAARHLAALS</sequence>
<comment type="caution">
    <text evidence="1">The sequence shown here is derived from an EMBL/GenBank/DDBJ whole genome shotgun (WGS) entry which is preliminary data.</text>
</comment>
<name>A0ABU7FX94_9ACTN</name>
<accession>A0ABU7FX94</accession>
<dbReference type="EMBL" id="JAYWVC010000385">
    <property type="protein sequence ID" value="MED7828443.1"/>
    <property type="molecule type" value="Genomic_DNA"/>
</dbReference>